<evidence type="ECO:0000256" key="1">
    <source>
        <dbReference type="SAM" id="MobiDB-lite"/>
    </source>
</evidence>
<accession>A0AAV2WI41</accession>
<name>A0AAV2WI41_MYCNE</name>
<dbReference type="AlphaFoldDB" id="A0AAV2WI41"/>
<organism evidence="2 3">
    <name type="scientific">Mycolicibacterium neoaurum</name>
    <name type="common">Mycobacterium neoaurum</name>
    <dbReference type="NCBI Taxonomy" id="1795"/>
    <lineage>
        <taxon>Bacteria</taxon>
        <taxon>Bacillati</taxon>
        <taxon>Actinomycetota</taxon>
        <taxon>Actinomycetes</taxon>
        <taxon>Mycobacteriales</taxon>
        <taxon>Mycobacteriaceae</taxon>
        <taxon>Mycolicibacterium</taxon>
    </lineage>
</organism>
<protein>
    <submittedName>
        <fullName evidence="2">Uncharacterized protein</fullName>
    </submittedName>
</protein>
<proteinExistence type="predicted"/>
<gene>
    <name evidence="2" type="ORF">BN1047_01269</name>
</gene>
<feature type="region of interest" description="Disordered" evidence="1">
    <location>
        <begin position="74"/>
        <end position="94"/>
    </location>
</feature>
<reference evidence="2" key="1">
    <citation type="submission" date="2014-05" db="EMBL/GenBank/DDBJ databases">
        <authorList>
            <person name="Urmite Genomes"/>
        </authorList>
    </citation>
    <scope>NUCLEOTIDE SEQUENCE</scope>
    <source>
        <strain evidence="2">DSM 44074</strain>
    </source>
</reference>
<sequence>MFDRRIFSDPPVPLSAAQERTAKHAAMRAAREARRSLRTARGQYRRYRAVAGDCYLDWPRWHAEYLQEYRGGPMVDEGGTSVSTPLYGGGLGAP</sequence>
<dbReference type="Proteomes" id="UP000028864">
    <property type="component" value="Unassembled WGS sequence"/>
</dbReference>
<dbReference type="RefSeq" id="WP_030136993.1">
    <property type="nucleotide sequence ID" value="NZ_CP074376.1"/>
</dbReference>
<evidence type="ECO:0000313" key="2">
    <source>
        <dbReference type="EMBL" id="CDQ43403.1"/>
    </source>
</evidence>
<dbReference type="EMBL" id="LK021337">
    <property type="protein sequence ID" value="CDQ43403.1"/>
    <property type="molecule type" value="Genomic_DNA"/>
</dbReference>
<evidence type="ECO:0000313" key="3">
    <source>
        <dbReference type="Proteomes" id="UP000028864"/>
    </source>
</evidence>
<reference evidence="2" key="2">
    <citation type="submission" date="2015-09" db="EMBL/GenBank/DDBJ databases">
        <title>Draft genome sequence of Mycobacterium neoaurum DSM 44074.</title>
        <authorList>
            <person name="Croce O."/>
            <person name="Robert C."/>
            <person name="Raoult D."/>
            <person name="Drancourt M."/>
        </authorList>
    </citation>
    <scope>NUCLEOTIDE SEQUENCE</scope>
    <source>
        <strain evidence="2">DSM 44074</strain>
    </source>
</reference>